<feature type="region of interest" description="Disordered" evidence="1">
    <location>
        <begin position="136"/>
        <end position="156"/>
    </location>
</feature>
<accession>A0AA48GWH8</accession>
<reference evidence="3" key="1">
    <citation type="journal article" date="2023" name="Int. J. Syst. Evol. Microbiol.">
        <title>Mesoterricola silvestris gen. nov., sp. nov., Mesoterricola sediminis sp. nov., Geothrix oryzae sp. nov., Geothrix edaphica sp. nov., Geothrix rubra sp. nov., and Geothrix limicola sp. nov., six novel members of Acidobacteriota isolated from soils.</title>
        <authorList>
            <person name="Itoh H."/>
            <person name="Sugisawa Y."/>
            <person name="Mise K."/>
            <person name="Xu Z."/>
            <person name="Kuniyasu M."/>
            <person name="Ushijima N."/>
            <person name="Kawano K."/>
            <person name="Kobayashi E."/>
            <person name="Shiratori Y."/>
            <person name="Masuda Y."/>
            <person name="Senoo K."/>
        </authorList>
    </citation>
    <scope>NUCLEOTIDE SEQUENCE [LARGE SCALE GENOMIC DNA]</scope>
    <source>
        <strain evidence="3">W79</strain>
    </source>
</reference>
<evidence type="ECO:0000313" key="3">
    <source>
        <dbReference type="Proteomes" id="UP001238179"/>
    </source>
</evidence>
<organism evidence="2 3">
    <name type="scientific">Mesoterricola silvestris</name>
    <dbReference type="NCBI Taxonomy" id="2927979"/>
    <lineage>
        <taxon>Bacteria</taxon>
        <taxon>Pseudomonadati</taxon>
        <taxon>Acidobacteriota</taxon>
        <taxon>Holophagae</taxon>
        <taxon>Holophagales</taxon>
        <taxon>Holophagaceae</taxon>
        <taxon>Mesoterricola</taxon>
    </lineage>
</organism>
<dbReference type="Proteomes" id="UP001238179">
    <property type="component" value="Chromosome"/>
</dbReference>
<name>A0AA48GWH8_9BACT</name>
<dbReference type="AlphaFoldDB" id="A0AA48GWH8"/>
<evidence type="ECO:0000313" key="2">
    <source>
        <dbReference type="EMBL" id="BDU73141.1"/>
    </source>
</evidence>
<sequence length="156" mass="17257">MRRFTSLDDFPIFILNRRAEGVADLVTGTTRYVIEETVLLAETILENLGKLLASSPEMQDGDVAAGRKGTPNPVFPKRRAEGQGMDMVVAFLKSIPTVNDRDHEHTTRGEANPLRIWQVSSTMADPDGGALNLRMKRRKKGQVDGPGINPPSFKRL</sequence>
<dbReference type="EMBL" id="AP027080">
    <property type="protein sequence ID" value="BDU73141.1"/>
    <property type="molecule type" value="Genomic_DNA"/>
</dbReference>
<evidence type="ECO:0000256" key="1">
    <source>
        <dbReference type="SAM" id="MobiDB-lite"/>
    </source>
</evidence>
<gene>
    <name evidence="2" type="ORF">METEAL_23150</name>
</gene>
<protein>
    <submittedName>
        <fullName evidence="2">Uncharacterized protein</fullName>
    </submittedName>
</protein>
<keyword evidence="3" id="KW-1185">Reference proteome</keyword>
<dbReference type="KEGG" id="msil:METEAL_23150"/>
<proteinExistence type="predicted"/>